<dbReference type="AlphaFoldDB" id="A0AAV7PR54"/>
<accession>A0AAV7PR54</accession>
<comment type="caution">
    <text evidence="1">The sequence shown here is derived from an EMBL/GenBank/DDBJ whole genome shotgun (WGS) entry which is preliminary data.</text>
</comment>
<dbReference type="Proteomes" id="UP001066276">
    <property type="component" value="Chromosome 7"/>
</dbReference>
<proteinExistence type="predicted"/>
<reference evidence="1" key="1">
    <citation type="journal article" date="2022" name="bioRxiv">
        <title>Sequencing and chromosome-scale assembly of the giantPleurodeles waltlgenome.</title>
        <authorList>
            <person name="Brown T."/>
            <person name="Elewa A."/>
            <person name="Iarovenko S."/>
            <person name="Subramanian E."/>
            <person name="Araus A.J."/>
            <person name="Petzold A."/>
            <person name="Susuki M."/>
            <person name="Suzuki K.-i.T."/>
            <person name="Hayashi T."/>
            <person name="Toyoda A."/>
            <person name="Oliveira C."/>
            <person name="Osipova E."/>
            <person name="Leigh N.D."/>
            <person name="Simon A."/>
            <person name="Yun M.H."/>
        </authorList>
    </citation>
    <scope>NUCLEOTIDE SEQUENCE</scope>
    <source>
        <strain evidence="1">20211129_DDA</strain>
        <tissue evidence="1">Liver</tissue>
    </source>
</reference>
<keyword evidence="2" id="KW-1185">Reference proteome</keyword>
<dbReference type="EMBL" id="JANPWB010000011">
    <property type="protein sequence ID" value="KAJ1128973.1"/>
    <property type="molecule type" value="Genomic_DNA"/>
</dbReference>
<protein>
    <submittedName>
        <fullName evidence="1">Uncharacterized protein</fullName>
    </submittedName>
</protein>
<name>A0AAV7PR54_PLEWA</name>
<evidence type="ECO:0000313" key="1">
    <source>
        <dbReference type="EMBL" id="KAJ1128973.1"/>
    </source>
</evidence>
<organism evidence="1 2">
    <name type="scientific">Pleurodeles waltl</name>
    <name type="common">Iberian ribbed newt</name>
    <dbReference type="NCBI Taxonomy" id="8319"/>
    <lineage>
        <taxon>Eukaryota</taxon>
        <taxon>Metazoa</taxon>
        <taxon>Chordata</taxon>
        <taxon>Craniata</taxon>
        <taxon>Vertebrata</taxon>
        <taxon>Euteleostomi</taxon>
        <taxon>Amphibia</taxon>
        <taxon>Batrachia</taxon>
        <taxon>Caudata</taxon>
        <taxon>Salamandroidea</taxon>
        <taxon>Salamandridae</taxon>
        <taxon>Pleurodelinae</taxon>
        <taxon>Pleurodeles</taxon>
    </lineage>
</organism>
<sequence length="154" mass="17374">MKRTKSSLHSDLPVEPAQCARYKNLPSLMVNAAGYERKSHASRSIKTTWYSRGTCGGTRQYYKARKRRVAASPQTWHSIKQLGTAEVPAVAQGNTTRFADSERDPTRVAAPQHVLMDPERTAGVAFYLDFPFKHPYPFIKTANSPRNWECCVLT</sequence>
<evidence type="ECO:0000313" key="2">
    <source>
        <dbReference type="Proteomes" id="UP001066276"/>
    </source>
</evidence>
<gene>
    <name evidence="1" type="ORF">NDU88_007344</name>
</gene>